<organism evidence="3 4">
    <name type="scientific">Hyphomonas oceanitis SCH89</name>
    <dbReference type="NCBI Taxonomy" id="1280953"/>
    <lineage>
        <taxon>Bacteria</taxon>
        <taxon>Pseudomonadati</taxon>
        <taxon>Pseudomonadota</taxon>
        <taxon>Alphaproteobacteria</taxon>
        <taxon>Hyphomonadales</taxon>
        <taxon>Hyphomonadaceae</taxon>
        <taxon>Hyphomonas</taxon>
    </lineage>
</organism>
<dbReference type="eggNOG" id="ENOG5031BEC">
    <property type="taxonomic scope" value="Bacteria"/>
</dbReference>
<dbReference type="PATRIC" id="fig|1280953.3.peg.222"/>
<protein>
    <submittedName>
        <fullName evidence="3">Uncharacterized protein</fullName>
    </submittedName>
</protein>
<feature type="compositionally biased region" description="Acidic residues" evidence="1">
    <location>
        <begin position="129"/>
        <end position="138"/>
    </location>
</feature>
<sequence>MAGRLVFELFIFSIPFLVFGLYVLVTTNAEVEGRRKWPIQILFLIGLVLATAVWFLLILLEKKERDVCHEPARFENGEIIPARDYPCEQNVRDVGVPLKRDPGIVPQGADGPSDSHDPSEIQARYPETVESDSPDDPD</sequence>
<evidence type="ECO:0000256" key="2">
    <source>
        <dbReference type="SAM" id="Phobius"/>
    </source>
</evidence>
<accession>A0A059GD05</accession>
<dbReference type="Pfam" id="PF19606">
    <property type="entry name" value="DUF6111"/>
    <property type="match status" value="1"/>
</dbReference>
<gene>
    <name evidence="3" type="ORF">HOC_01115</name>
</gene>
<dbReference type="STRING" id="1280953.HOC_01115"/>
<keyword evidence="4" id="KW-1185">Reference proteome</keyword>
<feature type="transmembrane region" description="Helical" evidence="2">
    <location>
        <begin position="37"/>
        <end position="60"/>
    </location>
</feature>
<keyword evidence="2" id="KW-0812">Transmembrane</keyword>
<dbReference type="Proteomes" id="UP000024942">
    <property type="component" value="Unassembled WGS sequence"/>
</dbReference>
<feature type="transmembrane region" description="Helical" evidence="2">
    <location>
        <begin position="5"/>
        <end position="25"/>
    </location>
</feature>
<feature type="region of interest" description="Disordered" evidence="1">
    <location>
        <begin position="96"/>
        <end position="138"/>
    </location>
</feature>
<dbReference type="RefSeq" id="WP_035534919.1">
    <property type="nucleotide sequence ID" value="NZ_ARYL01000001.1"/>
</dbReference>
<dbReference type="AlphaFoldDB" id="A0A059GD05"/>
<evidence type="ECO:0000313" key="4">
    <source>
        <dbReference type="Proteomes" id="UP000024942"/>
    </source>
</evidence>
<evidence type="ECO:0000313" key="3">
    <source>
        <dbReference type="EMBL" id="KDA04440.1"/>
    </source>
</evidence>
<proteinExistence type="predicted"/>
<dbReference type="InterPro" id="IPR046093">
    <property type="entry name" value="DUF6111"/>
</dbReference>
<evidence type="ECO:0000256" key="1">
    <source>
        <dbReference type="SAM" id="MobiDB-lite"/>
    </source>
</evidence>
<keyword evidence="2" id="KW-0472">Membrane</keyword>
<reference evidence="3 4" key="1">
    <citation type="journal article" date="2014" name="Antonie Van Leeuwenhoek">
        <title>Hyphomonas beringensis sp. nov. and Hyphomonas chukchiensis sp. nov., isolated from surface seawater of the Bering Sea and Chukchi Sea.</title>
        <authorList>
            <person name="Li C."/>
            <person name="Lai Q."/>
            <person name="Li G."/>
            <person name="Dong C."/>
            <person name="Wang J."/>
            <person name="Liao Y."/>
            <person name="Shao Z."/>
        </authorList>
    </citation>
    <scope>NUCLEOTIDE SEQUENCE [LARGE SCALE GENOMIC DNA]</scope>
    <source>
        <strain evidence="3 4">SCH89</strain>
    </source>
</reference>
<name>A0A059GD05_9PROT</name>
<keyword evidence="2" id="KW-1133">Transmembrane helix</keyword>
<dbReference type="OrthoDB" id="7632346at2"/>
<dbReference type="EMBL" id="ARYL01000001">
    <property type="protein sequence ID" value="KDA04440.1"/>
    <property type="molecule type" value="Genomic_DNA"/>
</dbReference>
<comment type="caution">
    <text evidence="3">The sequence shown here is derived from an EMBL/GenBank/DDBJ whole genome shotgun (WGS) entry which is preliminary data.</text>
</comment>